<feature type="compositionally biased region" description="Polar residues" evidence="1">
    <location>
        <begin position="78"/>
        <end position="97"/>
    </location>
</feature>
<dbReference type="EMBL" id="JAATWM020000044">
    <property type="protein sequence ID" value="KAF9871511.1"/>
    <property type="molecule type" value="Genomic_DNA"/>
</dbReference>
<evidence type="ECO:0000313" key="2">
    <source>
        <dbReference type="EMBL" id="KAF9871511.1"/>
    </source>
</evidence>
<gene>
    <name evidence="2" type="ORF">CkaCkLH20_10922</name>
</gene>
<dbReference type="Proteomes" id="UP000781932">
    <property type="component" value="Unassembled WGS sequence"/>
</dbReference>
<dbReference type="InterPro" id="IPR053221">
    <property type="entry name" value="Burnettramic_acid_biosynth"/>
</dbReference>
<protein>
    <submittedName>
        <fullName evidence="2">Uncharacterized protein</fullName>
    </submittedName>
</protein>
<dbReference type="GeneID" id="62166710"/>
<evidence type="ECO:0000256" key="1">
    <source>
        <dbReference type="SAM" id="MobiDB-lite"/>
    </source>
</evidence>
<name>A0A9P6HYL6_9PEZI</name>
<reference evidence="2" key="1">
    <citation type="submission" date="2020-03" db="EMBL/GenBank/DDBJ databases">
        <authorList>
            <person name="He L."/>
        </authorList>
    </citation>
    <scope>NUCLEOTIDE SEQUENCE</scope>
    <source>
        <strain evidence="2">CkLH20</strain>
    </source>
</reference>
<dbReference type="PANTHER" id="PTHR38887">
    <property type="entry name" value="CHROMOSOME 21, WHOLE GENOME SHOTGUN SEQUENCE"/>
    <property type="match status" value="1"/>
</dbReference>
<keyword evidence="3" id="KW-1185">Reference proteome</keyword>
<reference evidence="2" key="2">
    <citation type="submission" date="2020-11" db="EMBL/GenBank/DDBJ databases">
        <title>Whole genome sequencing of Colletotrichum sp.</title>
        <authorList>
            <person name="Li H."/>
        </authorList>
    </citation>
    <scope>NUCLEOTIDE SEQUENCE</scope>
    <source>
        <strain evidence="2">CkLH20</strain>
    </source>
</reference>
<organism evidence="2 3">
    <name type="scientific">Colletotrichum karsti</name>
    <dbReference type="NCBI Taxonomy" id="1095194"/>
    <lineage>
        <taxon>Eukaryota</taxon>
        <taxon>Fungi</taxon>
        <taxon>Dikarya</taxon>
        <taxon>Ascomycota</taxon>
        <taxon>Pezizomycotina</taxon>
        <taxon>Sordariomycetes</taxon>
        <taxon>Hypocreomycetidae</taxon>
        <taxon>Glomerellales</taxon>
        <taxon>Glomerellaceae</taxon>
        <taxon>Colletotrichum</taxon>
        <taxon>Colletotrichum boninense species complex</taxon>
    </lineage>
</organism>
<feature type="compositionally biased region" description="Basic and acidic residues" evidence="1">
    <location>
        <begin position="38"/>
        <end position="53"/>
    </location>
</feature>
<sequence length="381" mass="42764">MTESVQQIALRPKPTNSSPSTPLSRLFKCSRTVPLSKSEYHDSSRGALDEHLEIQPPPAYPGDATSRPPFTEPKPTLEDSSSDLQPSRASPSTNDPQPTAPDIKLDIEDPSKPVVIPRLNPGSTFPFARAWAPELERHDIPQSDWLGFLDRLNILSSPHPGITAAQVLGVGLAFAPFEGADGLAFLIELGAAGLAAHMAKTKCRDFLAQMNRDYFGPRGLHVRIVDGKELRRNLGLETKDPMMAPLGEETLDMTTQERCLAYLNGRVCELDFDVPDPDPQTKALARLAAWRVKLHVKDTDKKATKARRKAWKRFQKGKKLKECREEKSRVKRISWVLLQSIEDFERDKILVEEEKKVRKQSTSERRGLLSARTLRNIKLLR</sequence>
<evidence type="ECO:0000313" key="3">
    <source>
        <dbReference type="Proteomes" id="UP000781932"/>
    </source>
</evidence>
<dbReference type="PANTHER" id="PTHR38887:SF1">
    <property type="entry name" value="RAS MODIFICATION PROTEIN ERF4"/>
    <property type="match status" value="1"/>
</dbReference>
<feature type="region of interest" description="Disordered" evidence="1">
    <location>
        <begin position="1"/>
        <end position="110"/>
    </location>
</feature>
<dbReference type="RefSeq" id="XP_038740972.1">
    <property type="nucleotide sequence ID" value="XM_038893636.1"/>
</dbReference>
<dbReference type="OrthoDB" id="3068835at2759"/>
<dbReference type="AlphaFoldDB" id="A0A9P6HYL6"/>
<proteinExistence type="predicted"/>
<comment type="caution">
    <text evidence="2">The sequence shown here is derived from an EMBL/GenBank/DDBJ whole genome shotgun (WGS) entry which is preliminary data.</text>
</comment>
<feature type="compositionally biased region" description="Polar residues" evidence="1">
    <location>
        <begin position="14"/>
        <end position="23"/>
    </location>
</feature>
<accession>A0A9P6HYL6</accession>